<evidence type="ECO:0000313" key="1">
    <source>
        <dbReference type="EMBL" id="KAJ9082609.1"/>
    </source>
</evidence>
<proteinExistence type="predicted"/>
<accession>A0ACC2U6T0</accession>
<organism evidence="1 2">
    <name type="scientific">Entomophthora muscae</name>
    <dbReference type="NCBI Taxonomy" id="34485"/>
    <lineage>
        <taxon>Eukaryota</taxon>
        <taxon>Fungi</taxon>
        <taxon>Fungi incertae sedis</taxon>
        <taxon>Zoopagomycota</taxon>
        <taxon>Entomophthoromycotina</taxon>
        <taxon>Entomophthoromycetes</taxon>
        <taxon>Entomophthorales</taxon>
        <taxon>Entomophthoraceae</taxon>
        <taxon>Entomophthora</taxon>
    </lineage>
</organism>
<name>A0ACC2U6T0_9FUNG</name>
<comment type="caution">
    <text evidence="1">The sequence shown here is derived from an EMBL/GenBank/DDBJ whole genome shotgun (WGS) entry which is preliminary data.</text>
</comment>
<dbReference type="EMBL" id="QTSX02001427">
    <property type="protein sequence ID" value="KAJ9082609.1"/>
    <property type="molecule type" value="Genomic_DNA"/>
</dbReference>
<reference evidence="1" key="1">
    <citation type="submission" date="2022-04" db="EMBL/GenBank/DDBJ databases">
        <title>Genome of the entomopathogenic fungus Entomophthora muscae.</title>
        <authorList>
            <person name="Elya C."/>
            <person name="Lovett B.R."/>
            <person name="Lee E."/>
            <person name="Macias A.M."/>
            <person name="Hajek A.E."/>
            <person name="De Bivort B.L."/>
            <person name="Kasson M.T."/>
            <person name="De Fine Licht H.H."/>
            <person name="Stajich J.E."/>
        </authorList>
    </citation>
    <scope>NUCLEOTIDE SEQUENCE</scope>
    <source>
        <strain evidence="1">Berkeley</strain>
    </source>
</reference>
<evidence type="ECO:0000313" key="2">
    <source>
        <dbReference type="Proteomes" id="UP001165960"/>
    </source>
</evidence>
<sequence>MNMGNQSQKDKHLPPCATATYQPIKAMNNDKYNKRYMMAIMVNPPASTPPPNYQPHPPNHRPLRPAPALCLPSHTIWLSTHVVTFNVDTIVK</sequence>
<protein>
    <submittedName>
        <fullName evidence="1">Uncharacterized protein</fullName>
    </submittedName>
</protein>
<keyword evidence="2" id="KW-1185">Reference proteome</keyword>
<gene>
    <name evidence="1" type="ORF">DSO57_1002984</name>
</gene>
<dbReference type="Proteomes" id="UP001165960">
    <property type="component" value="Unassembled WGS sequence"/>
</dbReference>